<gene>
    <name evidence="3" type="primary">yjiB</name>
    <name evidence="3" type="ORF">Hgul01_00458</name>
</gene>
<accession>A0ABP9WU02</accession>
<sequence length="383" mass="43251">MSFMQSLLNPYPWFKTMREQHPIYFDQTIGSWVVFRYADVKQVMTDYEHFSSAPPDRGDGMNMFANSMLMTDPPRHRQLRSLVNLAFTPRMIEQLHDRIDGLVNRLLDDMLAQTEPDFIRDFATPLPMTVIAEMLGVPTEDQDKFKYWTERIITSSNNPNISEIVPIYQEFGAYLFGMIEQRRNAPQADLISDLLKAQIDGESLTDMDLIGFCALLLVAGNETTTNLLGNAVRVFSEQPAIYAELRANPSLIPNVLDETLRYYSPVKAMPRHAHTEQQIGDVTIPAGQRVMAVIGSANRDESQFPDADTFDIHRKGNQHIAFGHGIHYCLGAPLARLEGKLALEAMLKRIETITIKPDAQLEPIPTPITFGVKNLPVLITTSE</sequence>
<protein>
    <submittedName>
        <fullName evidence="3">Cytochrome P450 YjiB</fullName>
    </submittedName>
</protein>
<dbReference type="PROSITE" id="PS00086">
    <property type="entry name" value="CYTOCHROME_P450"/>
    <property type="match status" value="1"/>
</dbReference>
<keyword evidence="2" id="KW-0349">Heme</keyword>
<comment type="caution">
    <text evidence="3">The sequence shown here is derived from an EMBL/GenBank/DDBJ whole genome shotgun (WGS) entry which is preliminary data.</text>
</comment>
<dbReference type="Proteomes" id="UP001428290">
    <property type="component" value="Unassembled WGS sequence"/>
</dbReference>
<dbReference type="PANTHER" id="PTHR46696">
    <property type="entry name" value="P450, PUTATIVE (EUROFUNG)-RELATED"/>
    <property type="match status" value="1"/>
</dbReference>
<keyword evidence="4" id="KW-1185">Reference proteome</keyword>
<organism evidence="3 4">
    <name type="scientific">Herpetosiphon gulosus</name>
    <dbReference type="NCBI Taxonomy" id="1973496"/>
    <lineage>
        <taxon>Bacteria</taxon>
        <taxon>Bacillati</taxon>
        <taxon>Chloroflexota</taxon>
        <taxon>Chloroflexia</taxon>
        <taxon>Herpetosiphonales</taxon>
        <taxon>Herpetosiphonaceae</taxon>
        <taxon>Herpetosiphon</taxon>
    </lineage>
</organism>
<keyword evidence="2" id="KW-0560">Oxidoreductase</keyword>
<comment type="similarity">
    <text evidence="1 2">Belongs to the cytochrome P450 family.</text>
</comment>
<evidence type="ECO:0000256" key="2">
    <source>
        <dbReference type="RuleBase" id="RU000461"/>
    </source>
</evidence>
<evidence type="ECO:0000313" key="3">
    <source>
        <dbReference type="EMBL" id="GAA5526681.1"/>
    </source>
</evidence>
<name>A0ABP9WU02_9CHLR</name>
<keyword evidence="2" id="KW-0503">Monooxygenase</keyword>
<dbReference type="Pfam" id="PF00067">
    <property type="entry name" value="p450"/>
    <property type="match status" value="1"/>
</dbReference>
<dbReference type="CDD" id="cd11032">
    <property type="entry name" value="P450_EryK-like"/>
    <property type="match status" value="1"/>
</dbReference>
<dbReference type="PRINTS" id="PR00385">
    <property type="entry name" value="P450"/>
</dbReference>
<keyword evidence="2" id="KW-0408">Iron</keyword>
<dbReference type="EMBL" id="BAABRU010000002">
    <property type="protein sequence ID" value="GAA5526681.1"/>
    <property type="molecule type" value="Genomic_DNA"/>
</dbReference>
<dbReference type="SUPFAM" id="SSF48264">
    <property type="entry name" value="Cytochrome P450"/>
    <property type="match status" value="1"/>
</dbReference>
<dbReference type="PANTHER" id="PTHR46696:SF1">
    <property type="entry name" value="CYTOCHROME P450 YJIB-RELATED"/>
    <property type="match status" value="1"/>
</dbReference>
<reference evidence="3 4" key="1">
    <citation type="submission" date="2024-02" db="EMBL/GenBank/DDBJ databases">
        <title>Herpetosiphon gulosus NBRC 112829.</title>
        <authorList>
            <person name="Ichikawa N."/>
            <person name="Katano-Makiyama Y."/>
            <person name="Hidaka K."/>
        </authorList>
    </citation>
    <scope>NUCLEOTIDE SEQUENCE [LARGE SCALE GENOMIC DNA]</scope>
    <source>
        <strain evidence="3 4">NBRC 112829</strain>
    </source>
</reference>
<evidence type="ECO:0000313" key="4">
    <source>
        <dbReference type="Proteomes" id="UP001428290"/>
    </source>
</evidence>
<keyword evidence="2" id="KW-0479">Metal-binding</keyword>
<dbReference type="InterPro" id="IPR002397">
    <property type="entry name" value="Cyt_P450_B"/>
</dbReference>
<dbReference type="PRINTS" id="PR00359">
    <property type="entry name" value="BP450"/>
</dbReference>
<evidence type="ECO:0000256" key="1">
    <source>
        <dbReference type="ARBA" id="ARBA00010617"/>
    </source>
</evidence>
<proteinExistence type="inferred from homology"/>
<dbReference type="InterPro" id="IPR036396">
    <property type="entry name" value="Cyt_P450_sf"/>
</dbReference>
<dbReference type="InterPro" id="IPR001128">
    <property type="entry name" value="Cyt_P450"/>
</dbReference>
<dbReference type="Gene3D" id="1.10.630.10">
    <property type="entry name" value="Cytochrome P450"/>
    <property type="match status" value="1"/>
</dbReference>
<dbReference type="InterPro" id="IPR017972">
    <property type="entry name" value="Cyt_P450_CS"/>
</dbReference>